<feature type="domain" description="C2H2-type" evidence="12">
    <location>
        <begin position="533"/>
        <end position="560"/>
    </location>
</feature>
<dbReference type="GO" id="GO:0000978">
    <property type="term" value="F:RNA polymerase II cis-regulatory region sequence-specific DNA binding"/>
    <property type="evidence" value="ECO:0007669"/>
    <property type="project" value="TreeGrafter"/>
</dbReference>
<keyword evidence="6" id="KW-0805">Transcription regulation</keyword>
<dbReference type="FunFam" id="3.30.160.60:FF:001132">
    <property type="entry name" value="Zinc finger protein 341"/>
    <property type="match status" value="1"/>
</dbReference>
<feature type="domain" description="C2H2-type" evidence="12">
    <location>
        <begin position="561"/>
        <end position="593"/>
    </location>
</feature>
<keyword evidence="3" id="KW-0677">Repeat</keyword>
<feature type="domain" description="C2H2-type" evidence="12">
    <location>
        <begin position="451"/>
        <end position="480"/>
    </location>
</feature>
<evidence type="ECO:0000259" key="12">
    <source>
        <dbReference type="PROSITE" id="PS50157"/>
    </source>
</evidence>
<evidence type="ECO:0000313" key="13">
    <source>
        <dbReference type="EnsemblMetazoa" id="SMAR003844-PA"/>
    </source>
</evidence>
<dbReference type="Pfam" id="PF00096">
    <property type="entry name" value="zf-C2H2"/>
    <property type="match status" value="6"/>
</dbReference>
<dbReference type="InterPro" id="IPR013087">
    <property type="entry name" value="Znf_C2H2_type"/>
</dbReference>
<keyword evidence="8" id="KW-0804">Transcription</keyword>
<feature type="domain" description="C2H2-type" evidence="12">
    <location>
        <begin position="312"/>
        <end position="334"/>
    </location>
</feature>
<dbReference type="SMART" id="SM00355">
    <property type="entry name" value="ZnF_C2H2"/>
    <property type="match status" value="13"/>
</dbReference>
<feature type="domain" description="C2H2-type" evidence="12">
    <location>
        <begin position="505"/>
        <end position="532"/>
    </location>
</feature>
<feature type="region of interest" description="Disordered" evidence="11">
    <location>
        <begin position="89"/>
        <end position="108"/>
    </location>
</feature>
<keyword evidence="9" id="KW-0539">Nucleus</keyword>
<evidence type="ECO:0000256" key="11">
    <source>
        <dbReference type="SAM" id="MobiDB-lite"/>
    </source>
</evidence>
<dbReference type="PANTHER" id="PTHR24393">
    <property type="entry name" value="ZINC FINGER PROTEIN"/>
    <property type="match status" value="1"/>
</dbReference>
<feature type="domain" description="C2H2-type" evidence="12">
    <location>
        <begin position="356"/>
        <end position="383"/>
    </location>
</feature>
<dbReference type="EMBL" id="JH431402">
    <property type="status" value="NOT_ANNOTATED_CDS"/>
    <property type="molecule type" value="Genomic_DNA"/>
</dbReference>
<dbReference type="Gene3D" id="3.30.160.60">
    <property type="entry name" value="Classic Zinc Finger"/>
    <property type="match status" value="9"/>
</dbReference>
<evidence type="ECO:0000256" key="9">
    <source>
        <dbReference type="ARBA" id="ARBA00023242"/>
    </source>
</evidence>
<dbReference type="eggNOG" id="KOG1721">
    <property type="taxonomic scope" value="Eukaryota"/>
</dbReference>
<dbReference type="GO" id="GO:0005634">
    <property type="term" value="C:nucleus"/>
    <property type="evidence" value="ECO:0007669"/>
    <property type="project" value="UniProtKB-SubCell"/>
</dbReference>
<name>T1IRZ2_STRMM</name>
<dbReference type="OMA" id="GKCKSQF"/>
<evidence type="ECO:0000256" key="6">
    <source>
        <dbReference type="ARBA" id="ARBA00023015"/>
    </source>
</evidence>
<accession>T1IRZ2</accession>
<dbReference type="STRING" id="126957.T1IRZ2"/>
<feature type="compositionally biased region" description="Polar residues" evidence="11">
    <location>
        <begin position="90"/>
        <end position="108"/>
    </location>
</feature>
<dbReference type="FunFam" id="3.30.160.60:FF:000145">
    <property type="entry name" value="Zinc finger protein 574"/>
    <property type="match status" value="1"/>
</dbReference>
<comment type="subcellular location">
    <subcellularLocation>
        <location evidence="1">Nucleus</location>
    </subcellularLocation>
</comment>
<feature type="region of interest" description="Disordered" evidence="11">
    <location>
        <begin position="659"/>
        <end position="681"/>
    </location>
</feature>
<proteinExistence type="predicted"/>
<keyword evidence="5" id="KW-0862">Zinc</keyword>
<dbReference type="InterPro" id="IPR036236">
    <property type="entry name" value="Znf_C2H2_sf"/>
</dbReference>
<evidence type="ECO:0000256" key="8">
    <source>
        <dbReference type="ARBA" id="ARBA00023163"/>
    </source>
</evidence>
<dbReference type="Proteomes" id="UP000014500">
    <property type="component" value="Unassembled WGS sequence"/>
</dbReference>
<dbReference type="GO" id="GO:0008270">
    <property type="term" value="F:zinc ion binding"/>
    <property type="evidence" value="ECO:0007669"/>
    <property type="project" value="UniProtKB-KW"/>
</dbReference>
<dbReference type="FunFam" id="3.30.160.60:FF:000624">
    <property type="entry name" value="zinc finger protein 697"/>
    <property type="match status" value="1"/>
</dbReference>
<keyword evidence="4 10" id="KW-0863">Zinc-finger</keyword>
<keyword evidence="2" id="KW-0479">Metal-binding</keyword>
<evidence type="ECO:0000256" key="7">
    <source>
        <dbReference type="ARBA" id="ARBA00023125"/>
    </source>
</evidence>
<feature type="domain" description="C2H2-type" evidence="12">
    <location>
        <begin position="284"/>
        <end position="311"/>
    </location>
</feature>
<dbReference type="AlphaFoldDB" id="T1IRZ2"/>
<dbReference type="GO" id="GO:0001228">
    <property type="term" value="F:DNA-binding transcription activator activity, RNA polymerase II-specific"/>
    <property type="evidence" value="ECO:0007669"/>
    <property type="project" value="TreeGrafter"/>
</dbReference>
<dbReference type="PROSITE" id="PS50157">
    <property type="entry name" value="ZINC_FINGER_C2H2_2"/>
    <property type="match status" value="12"/>
</dbReference>
<evidence type="ECO:0000256" key="4">
    <source>
        <dbReference type="ARBA" id="ARBA00022771"/>
    </source>
</evidence>
<feature type="domain" description="C2H2-type" evidence="12">
    <location>
        <begin position="477"/>
        <end position="499"/>
    </location>
</feature>
<keyword evidence="14" id="KW-1185">Reference proteome</keyword>
<evidence type="ECO:0000256" key="10">
    <source>
        <dbReference type="PROSITE-ProRule" id="PRU00042"/>
    </source>
</evidence>
<evidence type="ECO:0000256" key="2">
    <source>
        <dbReference type="ARBA" id="ARBA00022723"/>
    </source>
</evidence>
<dbReference type="PANTHER" id="PTHR24393:SF34">
    <property type="entry name" value="PR_SET DOMAIN 13"/>
    <property type="match status" value="1"/>
</dbReference>
<feature type="domain" description="C2H2-type" evidence="12">
    <location>
        <begin position="622"/>
        <end position="649"/>
    </location>
</feature>
<sequence>MAQSLFDVLAGVASIDNQTALAVQSLLESQSGVISDTGSTTGNQCLESVNSVTADDGDLFQCGKCKKQYTCISTFLIHKRDCTGLIPTDPHQNARQEMSPQEQSPSGSITNLATSIARTLVSTPHVHVTSSGGSSGYGSILATSPLSHNVVLNDAELLSLTTNIENGTLMTGTSLSNSLFLPQVSPTGSSTLLTTIPTSQPLFVKADSNPNSVITTALLKRDPKVVSKMPLQNCQNNSEDKSEDESQRGAAVNIITEFHSTMVKQKRRPMQNEVKKCNKFATKLKCAYCDKSFSKNFDLQQHIRSHTGEKPFQCIVCGRAFAQKSNVKKHMQTHKFHVNTSVDEAGKLHIVIDNSYVCQYCQCTFKTYFELKTHLKNHKNEQVYKCILKTCSQTFLDLDSFLEHTKTHEHEMTYRCHLCIKNFNSLYELGVHQYTHSLYPNQGSRPGPRYYRCTQCMNKYASPEALNHHMATTNHNYPCPHCEKVFACERYLRRHLPTHGTLDLHLCNVCNKGFKTEHYLKMHMLIHSGEKPYLCNLCRAAFNRKDKLKRHLLIHEPVKRYKCPFRSHTGCPKEFNRPDKLKAHIITHSGLRPYKCKQCFKTFSRKAHLKEHERVYHEDYRYQCTNCHKGFFREKQLEEHVCGEKDKRRRLNYKGHLARGRKKNENKQMSGKVMKKRGRPRKRAIMEDNADAIEVATVEGIHSSPPPLLHHESLMTGVDTNSGLMETHIVELDGSGISTQPVNISLPSNSHLLDIKNESEQQIINHVQNMVNLDADGVAHLQSQGLHYDPNDEEQTVTVLGSDGVLHHCSQFTFLNGYVILLMFKFLITKNKKEENKVKMELIILFRGAKSSKNKFGKTTK</sequence>
<feature type="domain" description="C2H2-type" evidence="12">
    <location>
        <begin position="384"/>
        <end position="413"/>
    </location>
</feature>
<dbReference type="EnsemblMetazoa" id="SMAR003844-RA">
    <property type="protein sequence ID" value="SMAR003844-PA"/>
    <property type="gene ID" value="SMAR003844"/>
</dbReference>
<reference evidence="14" key="1">
    <citation type="submission" date="2011-05" db="EMBL/GenBank/DDBJ databases">
        <authorList>
            <person name="Richards S.R."/>
            <person name="Qu J."/>
            <person name="Jiang H."/>
            <person name="Jhangiani S.N."/>
            <person name="Agravi P."/>
            <person name="Goodspeed R."/>
            <person name="Gross S."/>
            <person name="Mandapat C."/>
            <person name="Jackson L."/>
            <person name="Mathew T."/>
            <person name="Pu L."/>
            <person name="Thornton R."/>
            <person name="Saada N."/>
            <person name="Wilczek-Boney K.B."/>
            <person name="Lee S."/>
            <person name="Kovar C."/>
            <person name="Wu Y."/>
            <person name="Scherer S.E."/>
            <person name="Worley K.C."/>
            <person name="Muzny D.M."/>
            <person name="Gibbs R."/>
        </authorList>
    </citation>
    <scope>NUCLEOTIDE SEQUENCE</scope>
    <source>
        <strain evidence="14">Brora</strain>
    </source>
</reference>
<dbReference type="PhylomeDB" id="T1IRZ2"/>
<feature type="domain" description="C2H2-type" evidence="12">
    <location>
        <begin position="414"/>
        <end position="437"/>
    </location>
</feature>
<keyword evidence="7" id="KW-0238">DNA-binding</keyword>
<evidence type="ECO:0000256" key="5">
    <source>
        <dbReference type="ARBA" id="ARBA00022833"/>
    </source>
</evidence>
<dbReference type="SUPFAM" id="SSF57667">
    <property type="entry name" value="beta-beta-alpha zinc fingers"/>
    <property type="match status" value="5"/>
</dbReference>
<dbReference type="FunFam" id="3.30.160.60:FF:000679">
    <property type="entry name" value="Zinc finger protein 341"/>
    <property type="match status" value="1"/>
</dbReference>
<dbReference type="HOGENOM" id="CLU_332433_0_0_1"/>
<dbReference type="FunFam" id="3.30.160.60:FF:000618">
    <property type="entry name" value="zinc finger protein 341 isoform X1"/>
    <property type="match status" value="1"/>
</dbReference>
<evidence type="ECO:0000256" key="1">
    <source>
        <dbReference type="ARBA" id="ARBA00004123"/>
    </source>
</evidence>
<dbReference type="PROSITE" id="PS00028">
    <property type="entry name" value="ZINC_FINGER_C2H2_1"/>
    <property type="match status" value="10"/>
</dbReference>
<protein>
    <recommendedName>
        <fullName evidence="12">C2H2-type domain-containing protein</fullName>
    </recommendedName>
</protein>
<evidence type="ECO:0000313" key="14">
    <source>
        <dbReference type="Proteomes" id="UP000014500"/>
    </source>
</evidence>
<organism evidence="13 14">
    <name type="scientific">Strigamia maritima</name>
    <name type="common">European centipede</name>
    <name type="synonym">Geophilus maritimus</name>
    <dbReference type="NCBI Taxonomy" id="126957"/>
    <lineage>
        <taxon>Eukaryota</taxon>
        <taxon>Metazoa</taxon>
        <taxon>Ecdysozoa</taxon>
        <taxon>Arthropoda</taxon>
        <taxon>Myriapoda</taxon>
        <taxon>Chilopoda</taxon>
        <taxon>Pleurostigmophora</taxon>
        <taxon>Geophilomorpha</taxon>
        <taxon>Linotaeniidae</taxon>
        <taxon>Strigamia</taxon>
    </lineage>
</organism>
<feature type="domain" description="C2H2-type" evidence="12">
    <location>
        <begin position="594"/>
        <end position="622"/>
    </location>
</feature>
<reference evidence="13" key="2">
    <citation type="submission" date="2015-02" db="UniProtKB">
        <authorList>
            <consortium name="EnsemblMetazoa"/>
        </authorList>
    </citation>
    <scope>IDENTIFICATION</scope>
</reference>
<evidence type="ECO:0000256" key="3">
    <source>
        <dbReference type="ARBA" id="ARBA00022737"/>
    </source>
</evidence>